<dbReference type="InterPro" id="IPR024344">
    <property type="entry name" value="MDMPI_metal-binding"/>
</dbReference>
<comment type="caution">
    <text evidence="2">The sequence shown here is derived from an EMBL/GenBank/DDBJ whole genome shotgun (WGS) entry which is preliminary data.</text>
</comment>
<sequence>MDSDTIWRHVDEQRLDVADLLDTLTDDQFATGSLCVGWSVRDVAVHLTQAHMPPTRVLGAMARSGFRFNTMVHRCAVDDPTPAREAADKLRAMVGSRRHALGTTEMEPLLDVLIHGQDIAVPVGISRPMPSDAAGAVAQRLWSMRFPFRPRRDHEGVRFIATDADLEFGAGRPVEAPIRDIVMLFAGRAAAAGVLAHLDSSPR</sequence>
<dbReference type="Pfam" id="PF11716">
    <property type="entry name" value="MDMPI_N"/>
    <property type="match status" value="1"/>
</dbReference>
<dbReference type="RefSeq" id="WP_330506128.1">
    <property type="nucleotide sequence ID" value="NZ_JAZDUE010000014.1"/>
</dbReference>
<keyword evidence="3" id="KW-1185">Reference proteome</keyword>
<dbReference type="EMBL" id="JAZDUE010000014">
    <property type="protein sequence ID" value="MEE4024785.1"/>
    <property type="molecule type" value="Genomic_DNA"/>
</dbReference>
<dbReference type="Gene3D" id="1.20.120.450">
    <property type="entry name" value="dinb family like domain"/>
    <property type="match status" value="1"/>
</dbReference>
<feature type="domain" description="Mycothiol-dependent maleylpyruvate isomerase metal-binding" evidence="1">
    <location>
        <begin position="13"/>
        <end position="101"/>
    </location>
</feature>
<dbReference type="InterPro" id="IPR034660">
    <property type="entry name" value="DinB/YfiT-like"/>
</dbReference>
<dbReference type="InterPro" id="IPR017517">
    <property type="entry name" value="Maleyloyr_isom"/>
</dbReference>
<dbReference type="NCBIfam" id="TIGR03083">
    <property type="entry name" value="maleylpyruvate isomerase family mycothiol-dependent enzyme"/>
    <property type="match status" value="1"/>
</dbReference>
<keyword evidence="2" id="KW-0413">Isomerase</keyword>
<dbReference type="GO" id="GO:0016853">
    <property type="term" value="F:isomerase activity"/>
    <property type="evidence" value="ECO:0007669"/>
    <property type="project" value="UniProtKB-KW"/>
</dbReference>
<evidence type="ECO:0000313" key="3">
    <source>
        <dbReference type="Proteomes" id="UP001335729"/>
    </source>
</evidence>
<reference evidence="2 3" key="1">
    <citation type="submission" date="2024-01" db="EMBL/GenBank/DDBJ databases">
        <title>Draft genome sequence of Gordonia sp. PKS22-38.</title>
        <authorList>
            <person name="Suphannarot A."/>
            <person name="Mingma R."/>
        </authorList>
    </citation>
    <scope>NUCLEOTIDE SEQUENCE [LARGE SCALE GENOMIC DNA]</scope>
    <source>
        <strain evidence="2 3">PKS22-38</strain>
    </source>
</reference>
<organism evidence="2 3">
    <name type="scientific">Gordonia prachuapensis</name>
    <dbReference type="NCBI Taxonomy" id="3115651"/>
    <lineage>
        <taxon>Bacteria</taxon>
        <taxon>Bacillati</taxon>
        <taxon>Actinomycetota</taxon>
        <taxon>Actinomycetes</taxon>
        <taxon>Mycobacteriales</taxon>
        <taxon>Gordoniaceae</taxon>
        <taxon>Gordonia</taxon>
    </lineage>
</organism>
<protein>
    <submittedName>
        <fullName evidence="2">Maleylpyruvate isomerase family mycothiol-dependent enzyme</fullName>
    </submittedName>
</protein>
<dbReference type="Proteomes" id="UP001335729">
    <property type="component" value="Unassembled WGS sequence"/>
</dbReference>
<dbReference type="SUPFAM" id="SSF109854">
    <property type="entry name" value="DinB/YfiT-like putative metalloenzymes"/>
    <property type="match status" value="1"/>
</dbReference>
<evidence type="ECO:0000313" key="2">
    <source>
        <dbReference type="EMBL" id="MEE4024785.1"/>
    </source>
</evidence>
<evidence type="ECO:0000259" key="1">
    <source>
        <dbReference type="Pfam" id="PF11716"/>
    </source>
</evidence>
<name>A0ABU7MWT3_9ACTN</name>
<gene>
    <name evidence="2" type="ORF">V1Y59_17000</name>
</gene>
<proteinExistence type="predicted"/>
<accession>A0ABU7MWT3</accession>